<reference evidence="1 2" key="2">
    <citation type="journal article" date="2020" name="Cell Rep.">
        <title>Acquisition and Adaptation of Ultra-small Parasitic Reduced Genome Bacteria to Mammalian Hosts.</title>
        <authorList>
            <person name="McLean J.S."/>
            <person name="Bor B."/>
            <person name="Kerns K.A."/>
            <person name="Liu Q."/>
            <person name="To T.T."/>
            <person name="Solden L."/>
            <person name="Hendrickson E.L."/>
            <person name="Wrighton K."/>
            <person name="Shi W."/>
            <person name="He X."/>
        </authorList>
    </citation>
    <scope>NUCLEOTIDE SEQUENCE [LARGE SCALE GENOMIC DNA]</scope>
    <source>
        <strain evidence="1 2">TM7_CMJM_G6_1_HOT_870</strain>
    </source>
</reference>
<dbReference type="Proteomes" id="UP001190925">
    <property type="component" value="Unassembled WGS sequence"/>
</dbReference>
<comment type="caution">
    <text evidence="1">The sequence shown here is derived from an EMBL/GenBank/DDBJ whole genome shotgun (WGS) entry which is preliminary data.</text>
</comment>
<protein>
    <submittedName>
        <fullName evidence="1">Uncharacterized protein</fullName>
    </submittedName>
</protein>
<dbReference type="EMBL" id="PRLK01000004">
    <property type="protein sequence ID" value="RYC72663.1"/>
    <property type="molecule type" value="Genomic_DNA"/>
</dbReference>
<gene>
    <name evidence="1" type="ORF">G6CMJM_00312</name>
</gene>
<sequence>MKANTMCSPASLLDTSSAKLKYNEHEVAYASDIFKRIKEFIAQKNHVTSFELTDMYEKSVLSISFIEAYRLGWKEFDQGDLFEFRRREELSQLYYSEKNGEKTINFVFLKKFKNEKKPKKTREFSCSEKRATTFFEIVKEEVQLAIDSLPDSEVAILNKNIKDGIGYTVYVNLSSYDLTIAQNFKDLKLRYPSIFNEIGIIRTVPSGKNRYKVAVLIFNTQL</sequence>
<name>A0ABY0FI74_9BACT</name>
<evidence type="ECO:0000313" key="2">
    <source>
        <dbReference type="Proteomes" id="UP001190925"/>
    </source>
</evidence>
<accession>A0ABY0FI74</accession>
<keyword evidence="2" id="KW-1185">Reference proteome</keyword>
<organism evidence="1 2">
    <name type="scientific">Candidatus Nanogingivalis gingivitcus</name>
    <dbReference type="NCBI Taxonomy" id="2171992"/>
    <lineage>
        <taxon>Bacteria</taxon>
        <taxon>Candidatus Saccharimonadota</taxon>
        <taxon>Candidatus Nanosyncoccalia</taxon>
        <taxon>Candidatus Nanogingivales</taxon>
        <taxon>Candidatus Nanogingivalaceae</taxon>
        <taxon>Candidatus Nanogingivalis</taxon>
    </lineage>
</organism>
<reference evidence="1 2" key="1">
    <citation type="journal article" date="2018" name="bioRxiv">
        <title>Evidence of independent acquisition and adaption of ultra-small bacteria to human hosts across the highly diverse yet reduced genomes of the phylum Saccharibacteria.</title>
        <authorList>
            <person name="McLean J.S."/>
            <person name="Bor B."/>
            <person name="To T.T."/>
            <person name="Liu Q."/>
            <person name="Kearns K.A."/>
            <person name="Solden L.M."/>
            <person name="Wrighton K.C."/>
            <person name="He X."/>
            <person name="Shi W."/>
        </authorList>
    </citation>
    <scope>NUCLEOTIDE SEQUENCE [LARGE SCALE GENOMIC DNA]</scope>
    <source>
        <strain evidence="1 2">TM7_CMJM_G6_1_HOT_870</strain>
    </source>
</reference>
<dbReference type="RefSeq" id="WP_129718728.1">
    <property type="nucleotide sequence ID" value="NZ_PRLK01000004.1"/>
</dbReference>
<evidence type="ECO:0000313" key="1">
    <source>
        <dbReference type="EMBL" id="RYC72663.1"/>
    </source>
</evidence>
<proteinExistence type="predicted"/>